<evidence type="ECO:0000256" key="5">
    <source>
        <dbReference type="ARBA" id="ARBA00022898"/>
    </source>
</evidence>
<dbReference type="SFLD" id="SFLDS00029">
    <property type="entry name" value="Radical_SAM"/>
    <property type="match status" value="1"/>
</dbReference>
<keyword evidence="5" id="KW-0663">Pyridoxal phosphate</keyword>
<accession>A0A1Z1W2N0</accession>
<evidence type="ECO:0000256" key="8">
    <source>
        <dbReference type="SAM" id="MobiDB-lite"/>
    </source>
</evidence>
<dbReference type="KEGG" id="salf:SMD44_00069"/>
<dbReference type="InterPro" id="IPR013785">
    <property type="entry name" value="Aldolase_TIM"/>
</dbReference>
<dbReference type="EMBL" id="CP021748">
    <property type="protein sequence ID" value="ARX80671.1"/>
    <property type="molecule type" value="Genomic_DNA"/>
</dbReference>
<dbReference type="GO" id="GO:0051539">
    <property type="term" value="F:4 iron, 4 sulfur cluster binding"/>
    <property type="evidence" value="ECO:0007669"/>
    <property type="project" value="UniProtKB-KW"/>
</dbReference>
<dbReference type="SUPFAM" id="SSF102114">
    <property type="entry name" value="Radical SAM enzymes"/>
    <property type="match status" value="1"/>
</dbReference>
<dbReference type="RefSeq" id="WP_203348013.1">
    <property type="nucleotide sequence ID" value="NZ_CP021748.1"/>
</dbReference>
<dbReference type="InterPro" id="IPR058240">
    <property type="entry name" value="rSAM_sf"/>
</dbReference>
<keyword evidence="2" id="KW-0004">4Fe-4S</keyword>
<name>A0A1Z1W2N0_9ACTN</name>
<dbReference type="Gene3D" id="3.20.20.70">
    <property type="entry name" value="Aldolase class I"/>
    <property type="match status" value="1"/>
</dbReference>
<dbReference type="PANTHER" id="PTHR30538">
    <property type="entry name" value="LYSINE 2,3-AMINOMUTASE-RELATED"/>
    <property type="match status" value="1"/>
</dbReference>
<evidence type="ECO:0000256" key="2">
    <source>
        <dbReference type="ARBA" id="ARBA00022485"/>
    </source>
</evidence>
<evidence type="ECO:0000313" key="10">
    <source>
        <dbReference type="Proteomes" id="UP000195880"/>
    </source>
</evidence>
<sequence length="436" mass="48748">MKTYSHERLAALARDRGMSEEYLRDLRVVSSVLPFKVNEYVADQLIDWSAAPDDPVFRLTFPHRDMLPPDVFENIAALHDSGAPRDVLRKAAADAQELLNPHPGDQLEANVPTLDGRRLDGLQHKYDETLLVFPSQGQTCHAYCGYCFRWAQFVGVAELRQALRSPEDLTGYLANHREVTDVLFTGGDPMIMKTAVLKRWIEPLLDPAMESVRTLRFGTKALSYWPARFTSDADAGDLLRLLERCVAAGRHVAVMAHFSHPRELETPVVRDAITRVRSTGAVIRAQAPLIAHVNDRADAWSRMWQQLVELGVVPYYMFVERDTGARSYFGVPLAEALDIYNNAIRGVSGLARSARGPVMSASPGKVLLDSVTTVAGERVFSLRLLQARDARLVGRQFFARYDPKAEWFDDLRPALGSWFPGQPDPEASQPPQAGDR</sequence>
<dbReference type="PANTHER" id="PTHR30538:SF0">
    <property type="entry name" value="L-LYSINE 2,3-AMINOMUTASE AQ_1632-RELATED"/>
    <property type="match status" value="1"/>
</dbReference>
<evidence type="ECO:0000256" key="6">
    <source>
        <dbReference type="ARBA" id="ARBA00023004"/>
    </source>
</evidence>
<evidence type="ECO:0000313" key="9">
    <source>
        <dbReference type="EMBL" id="ARX80671.1"/>
    </source>
</evidence>
<protein>
    <submittedName>
        <fullName evidence="9">Lysine 2,3-aminomutase</fullName>
    </submittedName>
</protein>
<dbReference type="InterPro" id="IPR007197">
    <property type="entry name" value="rSAM"/>
</dbReference>
<dbReference type="GO" id="GO:0003824">
    <property type="term" value="F:catalytic activity"/>
    <property type="evidence" value="ECO:0007669"/>
    <property type="project" value="InterPro"/>
</dbReference>
<proteinExistence type="predicted"/>
<keyword evidence="3" id="KW-0949">S-adenosyl-L-methionine</keyword>
<comment type="cofactor">
    <cofactor evidence="1">
        <name>pyridoxal 5'-phosphate</name>
        <dbReference type="ChEBI" id="CHEBI:597326"/>
    </cofactor>
</comment>
<keyword evidence="4" id="KW-0479">Metal-binding</keyword>
<evidence type="ECO:0000256" key="3">
    <source>
        <dbReference type="ARBA" id="ARBA00022691"/>
    </source>
</evidence>
<keyword evidence="6" id="KW-0408">Iron</keyword>
<dbReference type="SFLD" id="SFLDG01070">
    <property type="entry name" value="PLP-dependent"/>
    <property type="match status" value="1"/>
</dbReference>
<evidence type="ECO:0000256" key="4">
    <source>
        <dbReference type="ARBA" id="ARBA00022723"/>
    </source>
</evidence>
<gene>
    <name evidence="9" type="ORF">SMD44_00069</name>
</gene>
<dbReference type="InterPro" id="IPR003739">
    <property type="entry name" value="Lys_aminomutase/Glu_NH3_mut"/>
</dbReference>
<reference evidence="9 10" key="1">
    <citation type="submission" date="2017-05" db="EMBL/GenBank/DDBJ databases">
        <title>Streptomyces alboflavus Genome sequencing and assembly.</title>
        <authorList>
            <person name="Wang Y."/>
            <person name="Du B."/>
            <person name="Ding Y."/>
            <person name="Liu H."/>
            <person name="Hou Q."/>
            <person name="Liu K."/>
            <person name="Wang C."/>
            <person name="Yao L."/>
        </authorList>
    </citation>
    <scope>NUCLEOTIDE SEQUENCE [LARGE SCALE GENOMIC DNA]</scope>
    <source>
        <strain evidence="9 10">MDJK44</strain>
    </source>
</reference>
<dbReference type="GO" id="GO:0046872">
    <property type="term" value="F:metal ion binding"/>
    <property type="evidence" value="ECO:0007669"/>
    <property type="project" value="UniProtKB-KW"/>
</dbReference>
<evidence type="ECO:0000256" key="7">
    <source>
        <dbReference type="ARBA" id="ARBA00023014"/>
    </source>
</evidence>
<evidence type="ECO:0000256" key="1">
    <source>
        <dbReference type="ARBA" id="ARBA00001933"/>
    </source>
</evidence>
<dbReference type="Proteomes" id="UP000195880">
    <property type="component" value="Chromosome"/>
</dbReference>
<organism evidence="9 10">
    <name type="scientific">Streptomyces alboflavus</name>
    <dbReference type="NCBI Taxonomy" id="67267"/>
    <lineage>
        <taxon>Bacteria</taxon>
        <taxon>Bacillati</taxon>
        <taxon>Actinomycetota</taxon>
        <taxon>Actinomycetes</taxon>
        <taxon>Kitasatosporales</taxon>
        <taxon>Streptomycetaceae</taxon>
        <taxon>Streptomyces</taxon>
    </lineage>
</organism>
<keyword evidence="7" id="KW-0411">Iron-sulfur</keyword>
<feature type="region of interest" description="Disordered" evidence="8">
    <location>
        <begin position="415"/>
        <end position="436"/>
    </location>
</feature>
<dbReference type="AlphaFoldDB" id="A0A1Z1W2N0"/>
<keyword evidence="10" id="KW-1185">Reference proteome</keyword>